<evidence type="ECO:0000313" key="2">
    <source>
        <dbReference type="Proteomes" id="UP001595821"/>
    </source>
</evidence>
<dbReference type="Gene3D" id="1.10.600.10">
    <property type="entry name" value="Farnesyl Diphosphate Synthase"/>
    <property type="match status" value="1"/>
</dbReference>
<organism evidence="1 2">
    <name type="scientific">Natribaculum luteum</name>
    <dbReference type="NCBI Taxonomy" id="1586232"/>
    <lineage>
        <taxon>Archaea</taxon>
        <taxon>Methanobacteriati</taxon>
        <taxon>Methanobacteriota</taxon>
        <taxon>Stenosarchaea group</taxon>
        <taxon>Halobacteria</taxon>
        <taxon>Halobacteriales</taxon>
        <taxon>Natrialbaceae</taxon>
        <taxon>Natribaculum</taxon>
    </lineage>
</organism>
<name>A0ABD5NTT3_9EURY</name>
<sequence length="266" mass="28695">MTRRALPPRSKIDTQLECVLDDADDVDVPLVREAIETPDDRWYGQLAVSTYSSLADTREPDAVFPVAIAIELLRGYARLRSRLLVQRADERTRAPTLDPSSALLAGDYLYTSAYSSLSASPRATRECFEVLTTVLETIAETFASTYAPSAPSKPSQTAFFDETAGAIGEGAAVLGAILAGVGGVRRDCVASVGRGFSTARAVHRVLDSECETAAVAPLALDESRLRAYANRRRDEADRTLEDLSTTADVSDLRTLASKIDSTTDRS</sequence>
<accession>A0ABD5NTT3</accession>
<protein>
    <submittedName>
        <fullName evidence="1">Polyprenyl synthetase</fullName>
    </submittedName>
</protein>
<proteinExistence type="predicted"/>
<comment type="caution">
    <text evidence="1">The sequence shown here is derived from an EMBL/GenBank/DDBJ whole genome shotgun (WGS) entry which is preliminary data.</text>
</comment>
<dbReference type="GeneID" id="71856202"/>
<evidence type="ECO:0000313" key="1">
    <source>
        <dbReference type="EMBL" id="MFC4245412.1"/>
    </source>
</evidence>
<reference evidence="1 2" key="1">
    <citation type="journal article" date="2014" name="Int. J. Syst. Evol. Microbiol.">
        <title>Complete genome sequence of Corynebacterium casei LMG S-19264T (=DSM 44701T), isolated from a smear-ripened cheese.</title>
        <authorList>
            <consortium name="US DOE Joint Genome Institute (JGI-PGF)"/>
            <person name="Walter F."/>
            <person name="Albersmeier A."/>
            <person name="Kalinowski J."/>
            <person name="Ruckert C."/>
        </authorList>
    </citation>
    <scope>NUCLEOTIDE SEQUENCE [LARGE SCALE GENOMIC DNA]</scope>
    <source>
        <strain evidence="1 2">IBRC-M 10912</strain>
    </source>
</reference>
<gene>
    <name evidence="1" type="ORF">ACFOZ7_00080</name>
</gene>
<dbReference type="AlphaFoldDB" id="A0ABD5NTT3"/>
<dbReference type="RefSeq" id="WP_246975199.1">
    <property type="nucleotide sequence ID" value="NZ_CP095398.1"/>
</dbReference>
<dbReference type="Proteomes" id="UP001595821">
    <property type="component" value="Unassembled WGS sequence"/>
</dbReference>
<dbReference type="EMBL" id="JBHSDJ010000002">
    <property type="protein sequence ID" value="MFC4245412.1"/>
    <property type="molecule type" value="Genomic_DNA"/>
</dbReference>
<dbReference type="InterPro" id="IPR008949">
    <property type="entry name" value="Isoprenoid_synthase_dom_sf"/>
</dbReference>